<organism evidence="1">
    <name type="scientific">Anguilla anguilla</name>
    <name type="common">European freshwater eel</name>
    <name type="synonym">Muraena anguilla</name>
    <dbReference type="NCBI Taxonomy" id="7936"/>
    <lineage>
        <taxon>Eukaryota</taxon>
        <taxon>Metazoa</taxon>
        <taxon>Chordata</taxon>
        <taxon>Craniata</taxon>
        <taxon>Vertebrata</taxon>
        <taxon>Euteleostomi</taxon>
        <taxon>Actinopterygii</taxon>
        <taxon>Neopterygii</taxon>
        <taxon>Teleostei</taxon>
        <taxon>Anguilliformes</taxon>
        <taxon>Anguillidae</taxon>
        <taxon>Anguilla</taxon>
    </lineage>
</organism>
<accession>A0A0E9XXU9</accession>
<dbReference type="EMBL" id="GBXM01001103">
    <property type="protein sequence ID" value="JAI07475.1"/>
    <property type="molecule type" value="Transcribed_RNA"/>
</dbReference>
<reference evidence="1" key="2">
    <citation type="journal article" date="2015" name="Fish Shellfish Immunol.">
        <title>Early steps in the European eel (Anguilla anguilla)-Vibrio vulnificus interaction in the gills: Role of the RtxA13 toxin.</title>
        <authorList>
            <person name="Callol A."/>
            <person name="Pajuelo D."/>
            <person name="Ebbesson L."/>
            <person name="Teles M."/>
            <person name="MacKenzie S."/>
            <person name="Amaro C."/>
        </authorList>
    </citation>
    <scope>NUCLEOTIDE SEQUENCE</scope>
</reference>
<sequence length="38" mass="4590">MNDRMNELILSSKQQYVCVEYNVPSLHPESVWIYAIYR</sequence>
<name>A0A0E9XXU9_ANGAN</name>
<evidence type="ECO:0000313" key="1">
    <source>
        <dbReference type="EMBL" id="JAI07475.1"/>
    </source>
</evidence>
<proteinExistence type="predicted"/>
<reference evidence="1" key="1">
    <citation type="submission" date="2014-11" db="EMBL/GenBank/DDBJ databases">
        <authorList>
            <person name="Amaro Gonzalez C."/>
        </authorList>
    </citation>
    <scope>NUCLEOTIDE SEQUENCE</scope>
</reference>
<protein>
    <submittedName>
        <fullName evidence="1">Uncharacterized protein</fullName>
    </submittedName>
</protein>
<dbReference type="AlphaFoldDB" id="A0A0E9XXU9"/>